<dbReference type="OrthoDB" id="6724830at2759"/>
<dbReference type="EMBL" id="UYJE01001815">
    <property type="protein sequence ID" value="VDI05408.1"/>
    <property type="molecule type" value="Genomic_DNA"/>
</dbReference>
<gene>
    <name evidence="2" type="ORF">MGAL_10B029430</name>
</gene>
<name>A0A8B6CIU6_MYTGA</name>
<dbReference type="InterPro" id="IPR026142">
    <property type="entry name" value="Pro_pase_1_reg_su_36"/>
</dbReference>
<feature type="region of interest" description="Disordered" evidence="1">
    <location>
        <begin position="1"/>
        <end position="34"/>
    </location>
</feature>
<evidence type="ECO:0000256" key="1">
    <source>
        <dbReference type="SAM" id="MobiDB-lite"/>
    </source>
</evidence>
<protein>
    <submittedName>
        <fullName evidence="2">Protein phosphatase 1 regulatory subunit 36</fullName>
    </submittedName>
</protein>
<sequence length="492" mass="55990">MASVSIKGKATKSIFKTERVDPMTMPSIPSSGRFEFKISERKDEIPVLEFVSNNPNADKNKNRRAKESNKRNERVTSSVAKSHGLRGKSQRGNHPKSPRPPKKSSSEHDTVTLDDVKEVAHGSLLEGENVPVTFDGIFHAEEFDNFLMHLLIYFHCFIDKLEREEKIKNIAGYIEPSIKEREEFEAACEKLNIAQKMLGQSHGIMVLGLGMESEHHMSCGKSRVSATLRDRHVFEVLYKFCLFVVYITFKRKLPQDVIRKEIGRMLRSDTFNPAIRVKQTPDPKDQRSSMLIKKALKEFREIEVPLQERKGISDLQEVFKFNAAEYRRNHPRRPAIKSIIHQRSPALVAVLPSASENSEWLFRRSRPLSPNSLSKIGREEGEDEMDSEDNTLDQIIEKKTFKVGIIGDPKNLYSADKLMPVGGENEDEENEEDGSKRTQPETKEAEPQPPPGRVVARKQTLSRISQRPGGHYQRVSRQQTAISTATADAEDF</sequence>
<keyword evidence="3" id="KW-1185">Reference proteome</keyword>
<dbReference type="PANTHER" id="PTHR21055">
    <property type="entry name" value="PROTEIN PHOSPHATASE 1 REGULATORY SUBUNIT 36"/>
    <property type="match status" value="1"/>
</dbReference>
<feature type="compositionally biased region" description="Polar residues" evidence="1">
    <location>
        <begin position="475"/>
        <end position="486"/>
    </location>
</feature>
<reference evidence="2" key="1">
    <citation type="submission" date="2018-11" db="EMBL/GenBank/DDBJ databases">
        <authorList>
            <person name="Alioto T."/>
            <person name="Alioto T."/>
        </authorList>
    </citation>
    <scope>NUCLEOTIDE SEQUENCE</scope>
</reference>
<feature type="compositionally biased region" description="Basic residues" evidence="1">
    <location>
        <begin position="83"/>
        <end position="102"/>
    </location>
</feature>
<feature type="region of interest" description="Disordered" evidence="1">
    <location>
        <begin position="49"/>
        <end position="110"/>
    </location>
</feature>
<feature type="compositionally biased region" description="Acidic residues" evidence="1">
    <location>
        <begin position="380"/>
        <end position="389"/>
    </location>
</feature>
<accession>A0A8B6CIU6</accession>
<organism evidence="2 3">
    <name type="scientific">Mytilus galloprovincialis</name>
    <name type="common">Mediterranean mussel</name>
    <dbReference type="NCBI Taxonomy" id="29158"/>
    <lineage>
        <taxon>Eukaryota</taxon>
        <taxon>Metazoa</taxon>
        <taxon>Spiralia</taxon>
        <taxon>Lophotrochozoa</taxon>
        <taxon>Mollusca</taxon>
        <taxon>Bivalvia</taxon>
        <taxon>Autobranchia</taxon>
        <taxon>Pteriomorphia</taxon>
        <taxon>Mytilida</taxon>
        <taxon>Mytiloidea</taxon>
        <taxon>Mytilidae</taxon>
        <taxon>Mytilinae</taxon>
        <taxon>Mytilus</taxon>
    </lineage>
</organism>
<evidence type="ECO:0000313" key="2">
    <source>
        <dbReference type="EMBL" id="VDI05408.1"/>
    </source>
</evidence>
<dbReference type="Proteomes" id="UP000596742">
    <property type="component" value="Unassembled WGS sequence"/>
</dbReference>
<dbReference type="AlphaFoldDB" id="A0A8B6CIU6"/>
<feature type="compositionally biased region" description="Basic and acidic residues" evidence="1">
    <location>
        <begin position="433"/>
        <end position="446"/>
    </location>
</feature>
<feature type="region of interest" description="Disordered" evidence="1">
    <location>
        <begin position="412"/>
        <end position="492"/>
    </location>
</feature>
<dbReference type="PANTHER" id="PTHR21055:SF3">
    <property type="entry name" value="PROTEIN PHOSPHATASE 1 REGULATORY SUBUNIT 36"/>
    <property type="match status" value="1"/>
</dbReference>
<feature type="compositionally biased region" description="Basic and acidic residues" evidence="1">
    <location>
        <begin position="65"/>
        <end position="74"/>
    </location>
</feature>
<proteinExistence type="predicted"/>
<dbReference type="Pfam" id="PF14895">
    <property type="entry name" value="PPPI_inhib"/>
    <property type="match status" value="1"/>
</dbReference>
<comment type="caution">
    <text evidence="2">The sequence shown here is derived from an EMBL/GenBank/DDBJ whole genome shotgun (WGS) entry which is preliminary data.</text>
</comment>
<evidence type="ECO:0000313" key="3">
    <source>
        <dbReference type="Proteomes" id="UP000596742"/>
    </source>
</evidence>
<feature type="region of interest" description="Disordered" evidence="1">
    <location>
        <begin position="367"/>
        <end position="389"/>
    </location>
</feature>
<dbReference type="GO" id="GO:0019902">
    <property type="term" value="F:phosphatase binding"/>
    <property type="evidence" value="ECO:0007669"/>
    <property type="project" value="InterPro"/>
</dbReference>